<dbReference type="Proteomes" id="UP000076420">
    <property type="component" value="Unassembled WGS sequence"/>
</dbReference>
<protein>
    <submittedName>
        <fullName evidence="2">Uncharacterized protein</fullName>
    </submittedName>
</protein>
<sequence>MACKIYQFGEDCLGDCRVECAGLDCKDRTTGKCPFNFWKYLPFFVPLLLVPLCLFLIARERKKRGKQIDGETSAIQTEKSEKSAFTGTASLDSYFNEQMSHST</sequence>
<dbReference type="EnsemblMetazoa" id="BGLB038664-RA">
    <property type="protein sequence ID" value="BGLB038664-PA"/>
    <property type="gene ID" value="BGLB038664"/>
</dbReference>
<keyword evidence="1" id="KW-0472">Membrane</keyword>
<evidence type="ECO:0000256" key="1">
    <source>
        <dbReference type="SAM" id="Phobius"/>
    </source>
</evidence>
<dbReference type="VEuPathDB" id="VectorBase:BGLB038664"/>
<feature type="transmembrane region" description="Helical" evidence="1">
    <location>
        <begin position="40"/>
        <end position="58"/>
    </location>
</feature>
<reference evidence="2" key="1">
    <citation type="submission" date="2020-05" db="UniProtKB">
        <authorList>
            <consortium name="EnsemblMetazoa"/>
        </authorList>
    </citation>
    <scope>IDENTIFICATION</scope>
    <source>
        <strain evidence="2">BB02</strain>
    </source>
</reference>
<accession>A0A2C9M568</accession>
<dbReference type="VEuPathDB" id="VectorBase:BGLAX_032988"/>
<keyword evidence="1" id="KW-0812">Transmembrane</keyword>
<proteinExistence type="predicted"/>
<name>A0A2C9M568_BIOGL</name>
<evidence type="ECO:0000313" key="3">
    <source>
        <dbReference type="Proteomes" id="UP000076420"/>
    </source>
</evidence>
<evidence type="ECO:0000313" key="2">
    <source>
        <dbReference type="EnsemblMetazoa" id="BGLB038664-PA"/>
    </source>
</evidence>
<organism evidence="2 3">
    <name type="scientific">Biomphalaria glabrata</name>
    <name type="common">Bloodfluke planorb</name>
    <name type="synonym">Freshwater snail</name>
    <dbReference type="NCBI Taxonomy" id="6526"/>
    <lineage>
        <taxon>Eukaryota</taxon>
        <taxon>Metazoa</taxon>
        <taxon>Spiralia</taxon>
        <taxon>Lophotrochozoa</taxon>
        <taxon>Mollusca</taxon>
        <taxon>Gastropoda</taxon>
        <taxon>Heterobranchia</taxon>
        <taxon>Euthyneura</taxon>
        <taxon>Panpulmonata</taxon>
        <taxon>Hygrophila</taxon>
        <taxon>Lymnaeoidea</taxon>
        <taxon>Planorbidae</taxon>
        <taxon>Biomphalaria</taxon>
    </lineage>
</organism>
<keyword evidence="1" id="KW-1133">Transmembrane helix</keyword>
<dbReference type="KEGG" id="bgt:106053233"/>
<dbReference type="AlphaFoldDB" id="A0A2C9M568"/>
<gene>
    <name evidence="2" type="primary">106053233</name>
</gene>